<dbReference type="Gene3D" id="1.10.760.10">
    <property type="entry name" value="Cytochrome c-like domain"/>
    <property type="match status" value="1"/>
</dbReference>
<dbReference type="PANTHER" id="PTHR33751">
    <property type="entry name" value="CBB3-TYPE CYTOCHROME C OXIDASE SUBUNIT FIXP"/>
    <property type="match status" value="1"/>
</dbReference>
<keyword evidence="5" id="KW-0812">Transmembrane</keyword>
<keyword evidence="3 4" id="KW-0408">Iron</keyword>
<gene>
    <name evidence="7" type="ORF">DF182_13030</name>
</gene>
<evidence type="ECO:0000259" key="6">
    <source>
        <dbReference type="PROSITE" id="PS51007"/>
    </source>
</evidence>
<evidence type="ECO:0000256" key="5">
    <source>
        <dbReference type="SAM" id="Phobius"/>
    </source>
</evidence>
<accession>A0A365Y4C7</accession>
<dbReference type="SUPFAM" id="SSF46626">
    <property type="entry name" value="Cytochrome c"/>
    <property type="match status" value="1"/>
</dbReference>
<organism evidence="7 8">
    <name type="scientific">Chitinophaga flava</name>
    <dbReference type="NCBI Taxonomy" id="2259036"/>
    <lineage>
        <taxon>Bacteria</taxon>
        <taxon>Pseudomonadati</taxon>
        <taxon>Bacteroidota</taxon>
        <taxon>Chitinophagia</taxon>
        <taxon>Chitinophagales</taxon>
        <taxon>Chitinophagaceae</taxon>
        <taxon>Chitinophaga</taxon>
    </lineage>
</organism>
<dbReference type="PROSITE" id="PS51007">
    <property type="entry name" value="CYTC"/>
    <property type="match status" value="1"/>
</dbReference>
<evidence type="ECO:0000256" key="2">
    <source>
        <dbReference type="ARBA" id="ARBA00022723"/>
    </source>
</evidence>
<feature type="transmembrane region" description="Helical" evidence="5">
    <location>
        <begin position="126"/>
        <end position="151"/>
    </location>
</feature>
<dbReference type="AlphaFoldDB" id="A0A365Y4C7"/>
<dbReference type="EMBL" id="QFFJ01000001">
    <property type="protein sequence ID" value="RBL93433.1"/>
    <property type="molecule type" value="Genomic_DNA"/>
</dbReference>
<sequence length="369" mass="39846">MMIPKAYKILGMNRKLLYVISGGLFCSLPAMANGPKPPSELADPVALVLLSVIIGLVLVIAILGNAVVGAMDLYRERMKKEAAKLPVIIALLALSMAASLPASATSAAPEAAAAAAYYTPLSKQSLYLLVSIVVVEIGVIISLLYVLRFLAGIKSKRKSAKAADPAKPRISWIEKINKTRTLDATSETEEDMGHDFDGIHELNNPTPPWWNWGFIFSICFGVVYFWRTEISHSAPNQIQELAMAEEKAAVAKAEYLKNAANNIDENNVKMLDGADDLAAGQKIFVASCAPCHGPQGQGVVGPNLTDDYWLHGGKINEVFKTIKYGVADKGMKAWQEDFSPKQLAQLASFVKSIHGSNPANPKDPQGVKE</sequence>
<keyword evidence="5" id="KW-0472">Membrane</keyword>
<evidence type="ECO:0000256" key="4">
    <source>
        <dbReference type="PROSITE-ProRule" id="PRU00433"/>
    </source>
</evidence>
<dbReference type="InterPro" id="IPR050597">
    <property type="entry name" value="Cytochrome_c_Oxidase_Subunit"/>
</dbReference>
<dbReference type="GO" id="GO:0046872">
    <property type="term" value="F:metal ion binding"/>
    <property type="evidence" value="ECO:0007669"/>
    <property type="project" value="UniProtKB-KW"/>
</dbReference>
<dbReference type="GO" id="GO:0020037">
    <property type="term" value="F:heme binding"/>
    <property type="evidence" value="ECO:0007669"/>
    <property type="project" value="InterPro"/>
</dbReference>
<dbReference type="Pfam" id="PF13442">
    <property type="entry name" value="Cytochrome_CBB3"/>
    <property type="match status" value="1"/>
</dbReference>
<dbReference type="Proteomes" id="UP000253410">
    <property type="component" value="Unassembled WGS sequence"/>
</dbReference>
<dbReference type="Gene3D" id="6.10.280.130">
    <property type="match status" value="1"/>
</dbReference>
<feature type="transmembrane region" description="Helical" evidence="5">
    <location>
        <begin position="48"/>
        <end position="73"/>
    </location>
</feature>
<dbReference type="OrthoDB" id="9811281at2"/>
<keyword evidence="8" id="KW-1185">Reference proteome</keyword>
<dbReference type="Pfam" id="PF14715">
    <property type="entry name" value="FixP_N"/>
    <property type="match status" value="1"/>
</dbReference>
<evidence type="ECO:0000313" key="7">
    <source>
        <dbReference type="EMBL" id="RBL93433.1"/>
    </source>
</evidence>
<proteinExistence type="predicted"/>
<comment type="caution">
    <text evidence="7">The sequence shown here is derived from an EMBL/GenBank/DDBJ whole genome shotgun (WGS) entry which is preliminary data.</text>
</comment>
<reference evidence="7 8" key="1">
    <citation type="submission" date="2018-05" db="EMBL/GenBank/DDBJ databases">
        <title>Chitinophaga sp. K3CV102501T nov., isolated from isolated from a monsoon evergreen broad-leaved forest soil.</title>
        <authorList>
            <person name="Lv Y."/>
        </authorList>
    </citation>
    <scope>NUCLEOTIDE SEQUENCE [LARGE SCALE GENOMIC DNA]</scope>
    <source>
        <strain evidence="7 8">GDMCC 1.1325</strain>
    </source>
</reference>
<evidence type="ECO:0000256" key="1">
    <source>
        <dbReference type="ARBA" id="ARBA00022617"/>
    </source>
</evidence>
<dbReference type="InterPro" id="IPR032858">
    <property type="entry name" value="CcoP_N"/>
</dbReference>
<keyword evidence="1 4" id="KW-0349">Heme</keyword>
<feature type="transmembrane region" description="Helical" evidence="5">
    <location>
        <begin position="209"/>
        <end position="226"/>
    </location>
</feature>
<dbReference type="InterPro" id="IPR038414">
    <property type="entry name" value="CcoP_N_sf"/>
</dbReference>
<feature type="transmembrane region" description="Helical" evidence="5">
    <location>
        <begin position="85"/>
        <end position="106"/>
    </location>
</feature>
<keyword evidence="2 4" id="KW-0479">Metal-binding</keyword>
<feature type="domain" description="Cytochrome c" evidence="6">
    <location>
        <begin position="275"/>
        <end position="354"/>
    </location>
</feature>
<dbReference type="InterPro" id="IPR009056">
    <property type="entry name" value="Cyt_c-like_dom"/>
</dbReference>
<dbReference type="GO" id="GO:0009055">
    <property type="term" value="F:electron transfer activity"/>
    <property type="evidence" value="ECO:0007669"/>
    <property type="project" value="InterPro"/>
</dbReference>
<dbReference type="PANTHER" id="PTHR33751:SF1">
    <property type="entry name" value="CBB3-TYPE CYTOCHROME C OXIDASE SUBUNIT FIXP"/>
    <property type="match status" value="1"/>
</dbReference>
<dbReference type="InterPro" id="IPR036909">
    <property type="entry name" value="Cyt_c-like_dom_sf"/>
</dbReference>
<protein>
    <submittedName>
        <fullName evidence="7">Cytochrome C</fullName>
    </submittedName>
</protein>
<evidence type="ECO:0000256" key="3">
    <source>
        <dbReference type="ARBA" id="ARBA00023004"/>
    </source>
</evidence>
<keyword evidence="5" id="KW-1133">Transmembrane helix</keyword>
<name>A0A365Y4C7_9BACT</name>
<evidence type="ECO:0000313" key="8">
    <source>
        <dbReference type="Proteomes" id="UP000253410"/>
    </source>
</evidence>